<gene>
    <name evidence="4" type="ORF">BBI08_08750</name>
</gene>
<keyword evidence="1" id="KW-0812">Transmembrane</keyword>
<dbReference type="PROSITE" id="PS50933">
    <property type="entry name" value="CHRD"/>
    <property type="match status" value="1"/>
</dbReference>
<keyword evidence="5" id="KW-1185">Reference proteome</keyword>
<proteinExistence type="predicted"/>
<dbReference type="AlphaFoldDB" id="A0A1C7DRA3"/>
<dbReference type="Proteomes" id="UP000092687">
    <property type="component" value="Chromosome"/>
</dbReference>
<accession>A0A1C7DRA3</accession>
<dbReference type="OrthoDB" id="571052at2"/>
<feature type="signal peptide" evidence="2">
    <location>
        <begin position="1"/>
        <end position="24"/>
    </location>
</feature>
<evidence type="ECO:0000256" key="1">
    <source>
        <dbReference type="SAM" id="Phobius"/>
    </source>
</evidence>
<dbReference type="RefSeq" id="WP_008496998.1">
    <property type="nucleotide sequence ID" value="NZ_CP016537.2"/>
</dbReference>
<name>A0A1C7DRA3_9BACL</name>
<feature type="transmembrane region" description="Helical" evidence="1">
    <location>
        <begin position="172"/>
        <end position="190"/>
    </location>
</feature>
<dbReference type="InterPro" id="IPR010895">
    <property type="entry name" value="CHRD"/>
</dbReference>
<dbReference type="Pfam" id="PF07452">
    <property type="entry name" value="CHRD"/>
    <property type="match status" value="1"/>
</dbReference>
<organism evidence="4 5">
    <name type="scientific">Planococcus halocryophilus</name>
    <dbReference type="NCBI Taxonomy" id="1215089"/>
    <lineage>
        <taxon>Bacteria</taxon>
        <taxon>Bacillati</taxon>
        <taxon>Bacillota</taxon>
        <taxon>Bacilli</taxon>
        <taxon>Bacillales</taxon>
        <taxon>Caryophanaceae</taxon>
        <taxon>Planococcus</taxon>
    </lineage>
</organism>
<dbReference type="NCBIfam" id="TIGR01167">
    <property type="entry name" value="LPXTG_anchor"/>
    <property type="match status" value="1"/>
</dbReference>
<dbReference type="STRING" id="1215089.BBI08_08750"/>
<keyword evidence="1" id="KW-1133">Transmembrane helix</keyword>
<protein>
    <submittedName>
        <fullName evidence="4">CHRD domain-containing protein</fullName>
    </submittedName>
</protein>
<dbReference type="EMBL" id="CP016537">
    <property type="protein sequence ID" value="ANU13934.1"/>
    <property type="molecule type" value="Genomic_DNA"/>
</dbReference>
<feature type="domain" description="CHRD" evidence="3">
    <location>
        <begin position="27"/>
        <end position="159"/>
    </location>
</feature>
<evidence type="ECO:0000259" key="3">
    <source>
        <dbReference type="PROSITE" id="PS50933"/>
    </source>
</evidence>
<evidence type="ECO:0000313" key="4">
    <source>
        <dbReference type="EMBL" id="ANU13934.1"/>
    </source>
</evidence>
<reference evidence="4" key="1">
    <citation type="submission" date="2016-10" db="EMBL/GenBank/DDBJ databases">
        <authorList>
            <person name="de Groot N.N."/>
        </authorList>
    </citation>
    <scope>NUCLEOTIDE SEQUENCE</scope>
    <source>
        <strain evidence="4">DSM 24743</strain>
    </source>
</reference>
<sequence>MKKRLALPLVSVLAVTGFAGSVFAAHEGQEFMAELTPDQETADVESSATGDASVQFSEDGMSLEFTVNAEDLENTLAGHFHSGATGENGPVEIALFNNEEATDYDGEVASGTLSEADLAGEMSWEDFTKAMVAGDIYVNLHTEQYPDGELRGQVEMAEEGDEMPTTASNGPLYTMIGVLMALMGGLLLVGRNQKKAA</sequence>
<dbReference type="SMART" id="SM00754">
    <property type="entry name" value="CHRD"/>
    <property type="match status" value="1"/>
</dbReference>
<keyword evidence="1" id="KW-0472">Membrane</keyword>
<keyword evidence="2" id="KW-0732">Signal</keyword>
<evidence type="ECO:0000313" key="5">
    <source>
        <dbReference type="Proteomes" id="UP000092687"/>
    </source>
</evidence>
<evidence type="ECO:0000256" key="2">
    <source>
        <dbReference type="SAM" id="SignalP"/>
    </source>
</evidence>
<dbReference type="KEGG" id="phc:BBI08_08750"/>
<feature type="chain" id="PRO_5008884847" evidence="2">
    <location>
        <begin position="25"/>
        <end position="197"/>
    </location>
</feature>